<reference evidence="2 3" key="1">
    <citation type="submission" date="2019-03" db="EMBL/GenBank/DDBJ databases">
        <title>Genomic Encyclopedia of Archaeal and Bacterial Type Strains, Phase II (KMG-II): from individual species to whole genera.</title>
        <authorList>
            <person name="Goeker M."/>
        </authorList>
    </citation>
    <scope>NUCLEOTIDE SEQUENCE [LARGE SCALE GENOMIC DNA]</scope>
    <source>
        <strain evidence="2 3">DSM 18435</strain>
    </source>
</reference>
<dbReference type="Proteomes" id="UP000295468">
    <property type="component" value="Unassembled WGS sequence"/>
</dbReference>
<dbReference type="Pfam" id="PF08885">
    <property type="entry name" value="GSCFA"/>
    <property type="match status" value="1"/>
</dbReference>
<dbReference type="InterPro" id="IPR036514">
    <property type="entry name" value="SGNH_hydro_sf"/>
</dbReference>
<evidence type="ECO:0000313" key="2">
    <source>
        <dbReference type="EMBL" id="TDQ33405.1"/>
    </source>
</evidence>
<dbReference type="EMBL" id="SNYI01000001">
    <property type="protein sequence ID" value="TDQ33405.1"/>
    <property type="molecule type" value="Genomic_DNA"/>
</dbReference>
<protein>
    <submittedName>
        <fullName evidence="2">GSCFA family protein</fullName>
    </submittedName>
</protein>
<keyword evidence="3" id="KW-1185">Reference proteome</keyword>
<comment type="caution">
    <text evidence="2">The sequence shown here is derived from an EMBL/GenBank/DDBJ whole genome shotgun (WGS) entry which is preliminary data.</text>
</comment>
<organism evidence="2 3">
    <name type="scientific">Zeaxanthinibacter enoshimensis</name>
    <dbReference type="NCBI Taxonomy" id="392009"/>
    <lineage>
        <taxon>Bacteria</taxon>
        <taxon>Pseudomonadati</taxon>
        <taxon>Bacteroidota</taxon>
        <taxon>Flavobacteriia</taxon>
        <taxon>Flavobacteriales</taxon>
        <taxon>Flavobacteriaceae</taxon>
        <taxon>Zeaxanthinibacter</taxon>
    </lineage>
</organism>
<dbReference type="SUPFAM" id="SSF52266">
    <property type="entry name" value="SGNH hydrolase"/>
    <property type="match status" value="1"/>
</dbReference>
<feature type="domain" description="GSCFA" evidence="1">
    <location>
        <begin position="21"/>
        <end position="253"/>
    </location>
</feature>
<dbReference type="RefSeq" id="WP_133643397.1">
    <property type="nucleotide sequence ID" value="NZ_SNYI01000001.1"/>
</dbReference>
<name>A0A4R6TQ02_9FLAO</name>
<dbReference type="GO" id="GO:0016788">
    <property type="term" value="F:hydrolase activity, acting on ester bonds"/>
    <property type="evidence" value="ECO:0007669"/>
    <property type="project" value="UniProtKB-ARBA"/>
</dbReference>
<dbReference type="InterPro" id="IPR014982">
    <property type="entry name" value="GSCFA"/>
</dbReference>
<evidence type="ECO:0000313" key="3">
    <source>
        <dbReference type="Proteomes" id="UP000295468"/>
    </source>
</evidence>
<dbReference type="Gene3D" id="3.40.50.1110">
    <property type="entry name" value="SGNH hydrolase"/>
    <property type="match status" value="1"/>
</dbReference>
<dbReference type="OrthoDB" id="9807687at2"/>
<dbReference type="AlphaFoldDB" id="A0A4R6TQ02"/>
<evidence type="ECO:0000259" key="1">
    <source>
        <dbReference type="Pfam" id="PF08885"/>
    </source>
</evidence>
<accession>A0A4R6TQ02</accession>
<proteinExistence type="predicted"/>
<sequence length="311" mass="35895">MELLTRVPISNSAHPIDYSSKVLVLGSCFAEHIGGKLGYYQFRSLLNPFGIIYQPQAIYEIVRRSLEKDHFTGDDLFFLNERWHCFAVHSDLSHTDKDTLLRNLNGALDETAAYIKKATHLLITLGTAWVYRYKRTGKLVANCHKVPQREFRKELLTQPVIAGYLEQLAQLVRKVNPGLQIVYTVSPVRHLRDGFTENQRSKAHLIAAVHTLKGATYFPSYELMMDELRDYRFYGPDMVHPNEIAINYIWERFKASSVAAGAYPVMEQVEAVRRGKAHRPYNPNSQAHRSFLQSLEQKITDLKRSYPFMEF</sequence>
<gene>
    <name evidence="2" type="ORF">CLV82_1245</name>
</gene>